<gene>
    <name evidence="2" type="ORF">ACFQ1E_00780</name>
</gene>
<evidence type="ECO:0000313" key="3">
    <source>
        <dbReference type="Proteomes" id="UP001596977"/>
    </source>
</evidence>
<dbReference type="InterPro" id="IPR010239">
    <property type="entry name" value="CHP02001"/>
</dbReference>
<dbReference type="EMBL" id="JBHTJG010000001">
    <property type="protein sequence ID" value="MFD0944864.1"/>
    <property type="molecule type" value="Genomic_DNA"/>
</dbReference>
<protein>
    <submittedName>
        <fullName evidence="2">TorF family putative porin</fullName>
    </submittedName>
</protein>
<keyword evidence="1" id="KW-0732">Signal</keyword>
<name>A0ABW3H131_9SPHN</name>
<feature type="signal peptide" evidence="1">
    <location>
        <begin position="1"/>
        <end position="17"/>
    </location>
</feature>
<accession>A0ABW3H131</accession>
<dbReference type="Pfam" id="PF09694">
    <property type="entry name" value="Gcw_chp"/>
    <property type="match status" value="1"/>
</dbReference>
<feature type="chain" id="PRO_5046833036" evidence="1">
    <location>
        <begin position="18"/>
        <end position="250"/>
    </location>
</feature>
<reference evidence="3" key="1">
    <citation type="journal article" date="2019" name="Int. J. Syst. Evol. Microbiol.">
        <title>The Global Catalogue of Microorganisms (GCM) 10K type strain sequencing project: providing services to taxonomists for standard genome sequencing and annotation.</title>
        <authorList>
            <consortium name="The Broad Institute Genomics Platform"/>
            <consortium name="The Broad Institute Genome Sequencing Center for Infectious Disease"/>
            <person name="Wu L."/>
            <person name="Ma J."/>
        </authorList>
    </citation>
    <scope>NUCLEOTIDE SEQUENCE [LARGE SCALE GENOMIC DNA]</scope>
    <source>
        <strain evidence="3">CCUG 62982</strain>
    </source>
</reference>
<dbReference type="RefSeq" id="WP_264942854.1">
    <property type="nucleotide sequence ID" value="NZ_JAPDRA010000001.1"/>
</dbReference>
<dbReference type="Proteomes" id="UP001596977">
    <property type="component" value="Unassembled WGS sequence"/>
</dbReference>
<organism evidence="2 3">
    <name type="scientific">Sphingomonas canadensis</name>
    <dbReference type="NCBI Taxonomy" id="1219257"/>
    <lineage>
        <taxon>Bacteria</taxon>
        <taxon>Pseudomonadati</taxon>
        <taxon>Pseudomonadota</taxon>
        <taxon>Alphaproteobacteria</taxon>
        <taxon>Sphingomonadales</taxon>
        <taxon>Sphingomonadaceae</taxon>
        <taxon>Sphingomonas</taxon>
    </lineage>
</organism>
<proteinExistence type="predicted"/>
<sequence>MITLAVLMLVAATPAMAQDEAAVGTSAFTVTGGATVTTDYRFRGLSQTDKDPAVQVSVNLNHSSGFYAGAWASTIDDTTSLPGYGDAELDLYAGYTKTFDNGVSVDLGLLYYLYPVDKATGLDTDFFEPYASVTYTVGPVTTKVGANYAWGGQSGLGGNDSLYLRGDVSAAIPGTPLTALGHLGYTNGQLGILALTDDDYVDWSLGLEASHDFVKLGVQYVDTNIKDFGVGWSKAVGANKTVLGYLTVSF</sequence>
<evidence type="ECO:0000313" key="2">
    <source>
        <dbReference type="EMBL" id="MFD0944864.1"/>
    </source>
</evidence>
<dbReference type="NCBIfam" id="TIGR02001">
    <property type="entry name" value="gcw_chp"/>
    <property type="match status" value="1"/>
</dbReference>
<comment type="caution">
    <text evidence="2">The sequence shown here is derived from an EMBL/GenBank/DDBJ whole genome shotgun (WGS) entry which is preliminary data.</text>
</comment>
<keyword evidence="3" id="KW-1185">Reference proteome</keyword>
<evidence type="ECO:0000256" key="1">
    <source>
        <dbReference type="SAM" id="SignalP"/>
    </source>
</evidence>